<dbReference type="NCBIfam" id="TIGR01443">
    <property type="entry name" value="intein_Cterm"/>
    <property type="match status" value="1"/>
</dbReference>
<dbReference type="Gene3D" id="2.170.16.10">
    <property type="entry name" value="Hedgehog/Intein (Hint) domain"/>
    <property type="match status" value="1"/>
</dbReference>
<accession>A0ABS7FPJ7</accession>
<dbReference type="InterPro" id="IPR030934">
    <property type="entry name" value="Intein_C"/>
</dbReference>
<gene>
    <name evidence="1" type="ORF">K1Y72_07900</name>
</gene>
<keyword evidence="2" id="KW-1185">Reference proteome</keyword>
<dbReference type="Proteomes" id="UP000774570">
    <property type="component" value="Unassembled WGS sequence"/>
</dbReference>
<evidence type="ECO:0008006" key="3">
    <source>
        <dbReference type="Google" id="ProtNLM"/>
    </source>
</evidence>
<comment type="caution">
    <text evidence="1">The sequence shown here is derived from an EMBL/GenBank/DDBJ whole genome shotgun (WGS) entry which is preliminary data.</text>
</comment>
<sequence>MYWHFQRWEAQDVTQRIADALRRRLRTPSGSTQKVASTALLSSHPRVHDLAIADTHTFYVLAGKTPVLVHNCSPLKKIAQAYRKNANNGIGVSRRKNIAVAGHDINGQVGQNIGVSGEYAQPGSLGMVATRQFDHGTRPFDSETKIFEHYASYLPKNSEGTIDLYSELPVCPSCTDLIEQFKQMYPGIEVDITWG</sequence>
<name>A0ABS7FPJ7_9ACTN</name>
<dbReference type="EMBL" id="JAIBOA010000004">
    <property type="protein sequence ID" value="MBW8482281.1"/>
    <property type="molecule type" value="Genomic_DNA"/>
</dbReference>
<evidence type="ECO:0000313" key="2">
    <source>
        <dbReference type="Proteomes" id="UP000774570"/>
    </source>
</evidence>
<dbReference type="InterPro" id="IPR032721">
    <property type="entry name" value="Toxin-deaminase"/>
</dbReference>
<organism evidence="1 2">
    <name type="scientific">Actinomadura parmotrematis</name>
    <dbReference type="NCBI Taxonomy" id="2864039"/>
    <lineage>
        <taxon>Bacteria</taxon>
        <taxon>Bacillati</taxon>
        <taxon>Actinomycetota</taxon>
        <taxon>Actinomycetes</taxon>
        <taxon>Streptosporangiales</taxon>
        <taxon>Thermomonosporaceae</taxon>
        <taxon>Actinomadura</taxon>
    </lineage>
</organism>
<dbReference type="Pfam" id="PF14424">
    <property type="entry name" value="Toxin-deaminase"/>
    <property type="match status" value="1"/>
</dbReference>
<protein>
    <recommendedName>
        <fullName evidence="3">Intein C-terminal splicing domain-containing protein</fullName>
    </recommendedName>
</protein>
<evidence type="ECO:0000313" key="1">
    <source>
        <dbReference type="EMBL" id="MBW8482281.1"/>
    </source>
</evidence>
<proteinExistence type="predicted"/>
<reference evidence="1 2" key="1">
    <citation type="submission" date="2021-07" db="EMBL/GenBank/DDBJ databases">
        <title>Actinomadura sp. PM05-2 isolated from lichen.</title>
        <authorList>
            <person name="Somphong A."/>
            <person name="Phongsopitanun W."/>
            <person name="Tanasupawat S."/>
            <person name="Peongsungnone V."/>
        </authorList>
    </citation>
    <scope>NUCLEOTIDE SEQUENCE [LARGE SCALE GENOMIC DNA]</scope>
    <source>
        <strain evidence="1 2">PM05-2</strain>
    </source>
</reference>
<dbReference type="PROSITE" id="PS50818">
    <property type="entry name" value="INTEIN_C_TER"/>
    <property type="match status" value="1"/>
</dbReference>
<dbReference type="RefSeq" id="WP_220164715.1">
    <property type="nucleotide sequence ID" value="NZ_JAIBOA010000004.1"/>
</dbReference>